<feature type="transmembrane region" description="Helical" evidence="1">
    <location>
        <begin position="163"/>
        <end position="184"/>
    </location>
</feature>
<dbReference type="EMBL" id="JABASA010000007">
    <property type="protein sequence ID" value="NMD48940.1"/>
    <property type="molecule type" value="Genomic_DNA"/>
</dbReference>
<feature type="transmembrane region" description="Helical" evidence="1">
    <location>
        <begin position="94"/>
        <end position="117"/>
    </location>
</feature>
<dbReference type="AlphaFoldDB" id="A0A7X9QHA4"/>
<name>A0A7X9QHA4_STRRT</name>
<sequence>MKNKKWLYISWLPLMLLLWFLTPQSHPAWIKPTVCISVLLVQAVIFWFFRKEAFQDPEDRYFGLTEKLYTMTILAAMGIYTKGIWALTPNSNPIWLKHVFLGLGLLILVAFFLYFAFKKVDEKPDERFYADLAKAACLTLTLMLACLMILSVITFFFPFTLTAGMVLIFGASMILTFDIAFFLFEKRGT</sequence>
<dbReference type="Proteomes" id="UP000532121">
    <property type="component" value="Unassembled WGS sequence"/>
</dbReference>
<reference evidence="2 3" key="1">
    <citation type="submission" date="2020-04" db="EMBL/GenBank/DDBJ databases">
        <title>MicrobeNet Type strains.</title>
        <authorList>
            <person name="Nicholson A.C."/>
        </authorList>
    </citation>
    <scope>NUCLEOTIDE SEQUENCE [LARGE SCALE GENOMIC DNA]</scope>
    <source>
        <strain evidence="2 3">DSM 22768</strain>
    </source>
</reference>
<feature type="transmembrane region" description="Helical" evidence="1">
    <location>
        <begin position="28"/>
        <end position="48"/>
    </location>
</feature>
<dbReference type="RefSeq" id="WP_193523330.1">
    <property type="nucleotide sequence ID" value="NZ_JABASA010000007.1"/>
</dbReference>
<feature type="transmembrane region" description="Helical" evidence="1">
    <location>
        <begin position="137"/>
        <end position="157"/>
    </location>
</feature>
<feature type="transmembrane region" description="Helical" evidence="1">
    <location>
        <begin position="7"/>
        <end position="22"/>
    </location>
</feature>
<proteinExistence type="predicted"/>
<keyword evidence="1" id="KW-0812">Transmembrane</keyword>
<evidence type="ECO:0000313" key="3">
    <source>
        <dbReference type="Proteomes" id="UP000532121"/>
    </source>
</evidence>
<keyword evidence="1" id="KW-0472">Membrane</keyword>
<accession>A0A7X9QHA4</accession>
<organism evidence="2 3">
    <name type="scientific">Streptococcus ratti</name>
    <dbReference type="NCBI Taxonomy" id="1341"/>
    <lineage>
        <taxon>Bacteria</taxon>
        <taxon>Bacillati</taxon>
        <taxon>Bacillota</taxon>
        <taxon>Bacilli</taxon>
        <taxon>Lactobacillales</taxon>
        <taxon>Streptococcaceae</taxon>
        <taxon>Streptococcus</taxon>
    </lineage>
</organism>
<feature type="transmembrane region" description="Helical" evidence="1">
    <location>
        <begin position="68"/>
        <end position="88"/>
    </location>
</feature>
<gene>
    <name evidence="2" type="ORF">HHO37_04450</name>
</gene>
<protein>
    <submittedName>
        <fullName evidence="2">DUF3796 domain-containing protein</fullName>
    </submittedName>
</protein>
<evidence type="ECO:0000313" key="2">
    <source>
        <dbReference type="EMBL" id="NMD48940.1"/>
    </source>
</evidence>
<comment type="caution">
    <text evidence="2">The sequence shown here is derived from an EMBL/GenBank/DDBJ whole genome shotgun (WGS) entry which is preliminary data.</text>
</comment>
<keyword evidence="1" id="KW-1133">Transmembrane helix</keyword>
<evidence type="ECO:0000256" key="1">
    <source>
        <dbReference type="SAM" id="Phobius"/>
    </source>
</evidence>